<dbReference type="EMBL" id="QRUU01000031">
    <property type="protein sequence ID" value="RGR95856.1"/>
    <property type="molecule type" value="Genomic_DNA"/>
</dbReference>
<sequence>MRANIQILFKSKSRINIFFYLQPYPDNSGTTLKNKKQNYIKRLTIYTKVQEPINRHNPTKQ</sequence>
<organism evidence="1 2">
    <name type="scientific">Phocaeicola coprocola</name>
    <dbReference type="NCBI Taxonomy" id="310298"/>
    <lineage>
        <taxon>Bacteria</taxon>
        <taxon>Pseudomonadati</taxon>
        <taxon>Bacteroidota</taxon>
        <taxon>Bacteroidia</taxon>
        <taxon>Bacteroidales</taxon>
        <taxon>Bacteroidaceae</taxon>
        <taxon>Phocaeicola</taxon>
    </lineage>
</organism>
<accession>A0A412GM41</accession>
<gene>
    <name evidence="1" type="ORF">DWY20_08315</name>
</gene>
<protein>
    <submittedName>
        <fullName evidence="1">Uncharacterized protein</fullName>
    </submittedName>
</protein>
<comment type="caution">
    <text evidence="1">The sequence shown here is derived from an EMBL/GenBank/DDBJ whole genome shotgun (WGS) entry which is preliminary data.</text>
</comment>
<keyword evidence="2" id="KW-1185">Reference proteome</keyword>
<dbReference type="AlphaFoldDB" id="A0A412GM41"/>
<name>A0A412GM41_9BACT</name>
<reference evidence="1 2" key="1">
    <citation type="submission" date="2018-08" db="EMBL/GenBank/DDBJ databases">
        <title>A genome reference for cultivated species of the human gut microbiota.</title>
        <authorList>
            <person name="Zou Y."/>
            <person name="Xue W."/>
            <person name="Luo G."/>
        </authorList>
    </citation>
    <scope>NUCLEOTIDE SEQUENCE [LARGE SCALE GENOMIC DNA]</scope>
    <source>
        <strain evidence="1 2">AF24-2</strain>
    </source>
</reference>
<dbReference type="Proteomes" id="UP000285864">
    <property type="component" value="Unassembled WGS sequence"/>
</dbReference>
<proteinExistence type="predicted"/>
<evidence type="ECO:0000313" key="1">
    <source>
        <dbReference type="EMBL" id="RGR95856.1"/>
    </source>
</evidence>
<evidence type="ECO:0000313" key="2">
    <source>
        <dbReference type="Proteomes" id="UP000285864"/>
    </source>
</evidence>